<feature type="region of interest" description="Disordered" evidence="1">
    <location>
        <begin position="92"/>
        <end position="111"/>
    </location>
</feature>
<dbReference type="AlphaFoldDB" id="A0AAV4UFC0"/>
<organism evidence="2 3">
    <name type="scientific">Caerostris darwini</name>
    <dbReference type="NCBI Taxonomy" id="1538125"/>
    <lineage>
        <taxon>Eukaryota</taxon>
        <taxon>Metazoa</taxon>
        <taxon>Ecdysozoa</taxon>
        <taxon>Arthropoda</taxon>
        <taxon>Chelicerata</taxon>
        <taxon>Arachnida</taxon>
        <taxon>Araneae</taxon>
        <taxon>Araneomorphae</taxon>
        <taxon>Entelegynae</taxon>
        <taxon>Araneoidea</taxon>
        <taxon>Araneidae</taxon>
        <taxon>Caerostris</taxon>
    </lineage>
</organism>
<dbReference type="EMBL" id="BPLQ01011198">
    <property type="protein sequence ID" value="GIY56486.1"/>
    <property type="molecule type" value="Genomic_DNA"/>
</dbReference>
<feature type="compositionally biased region" description="Basic and acidic residues" evidence="1">
    <location>
        <begin position="93"/>
        <end position="111"/>
    </location>
</feature>
<proteinExistence type="predicted"/>
<keyword evidence="3" id="KW-1185">Reference proteome</keyword>
<feature type="compositionally biased region" description="Basic and acidic residues" evidence="1">
    <location>
        <begin position="22"/>
        <end position="37"/>
    </location>
</feature>
<feature type="region of interest" description="Disordered" evidence="1">
    <location>
        <begin position="1"/>
        <end position="67"/>
    </location>
</feature>
<feature type="compositionally biased region" description="Polar residues" evidence="1">
    <location>
        <begin position="51"/>
        <end position="67"/>
    </location>
</feature>
<protein>
    <submittedName>
        <fullName evidence="2">Uncharacterized protein</fullName>
    </submittedName>
</protein>
<evidence type="ECO:0000313" key="3">
    <source>
        <dbReference type="Proteomes" id="UP001054837"/>
    </source>
</evidence>
<sequence length="111" mass="12584">MSASFSGKQAHHLKQSRPIEALIHESSNRGPAGKERALQQQDSDMAGCRWNPQNPSDESKTGSTNSIRSGLFCMELTHLRARLVRELFSGRCVRHEQQKPTDIEPREKEKE</sequence>
<evidence type="ECO:0000313" key="2">
    <source>
        <dbReference type="EMBL" id="GIY56486.1"/>
    </source>
</evidence>
<accession>A0AAV4UFC0</accession>
<reference evidence="2 3" key="1">
    <citation type="submission" date="2021-06" db="EMBL/GenBank/DDBJ databases">
        <title>Caerostris darwini draft genome.</title>
        <authorList>
            <person name="Kono N."/>
            <person name="Arakawa K."/>
        </authorList>
    </citation>
    <scope>NUCLEOTIDE SEQUENCE [LARGE SCALE GENOMIC DNA]</scope>
</reference>
<evidence type="ECO:0000256" key="1">
    <source>
        <dbReference type="SAM" id="MobiDB-lite"/>
    </source>
</evidence>
<name>A0AAV4UFC0_9ARAC</name>
<dbReference type="Proteomes" id="UP001054837">
    <property type="component" value="Unassembled WGS sequence"/>
</dbReference>
<comment type="caution">
    <text evidence="2">The sequence shown here is derived from an EMBL/GenBank/DDBJ whole genome shotgun (WGS) entry which is preliminary data.</text>
</comment>
<gene>
    <name evidence="2" type="ORF">CDAR_63081</name>
</gene>